<dbReference type="EMBL" id="RYYV01000007">
    <property type="protein sequence ID" value="RUL75248.1"/>
    <property type="molecule type" value="Genomic_DNA"/>
</dbReference>
<dbReference type="InterPro" id="IPR013325">
    <property type="entry name" value="RNA_pol_sigma_r2"/>
</dbReference>
<dbReference type="NCBIfam" id="TIGR02937">
    <property type="entry name" value="sigma70-ECF"/>
    <property type="match status" value="1"/>
</dbReference>
<evidence type="ECO:0000256" key="3">
    <source>
        <dbReference type="ARBA" id="ARBA00023082"/>
    </source>
</evidence>
<dbReference type="InterPro" id="IPR013249">
    <property type="entry name" value="RNA_pol_sigma70_r4_t2"/>
</dbReference>
<dbReference type="InterPro" id="IPR007627">
    <property type="entry name" value="RNA_pol_sigma70_r2"/>
</dbReference>
<protein>
    <submittedName>
        <fullName evidence="7">RNA polymerase sigma factor</fullName>
    </submittedName>
</protein>
<keyword evidence="4" id="KW-0804">Transcription</keyword>
<evidence type="ECO:0000259" key="5">
    <source>
        <dbReference type="Pfam" id="PF04542"/>
    </source>
</evidence>
<dbReference type="PANTHER" id="PTHR43133:SF63">
    <property type="entry name" value="RNA POLYMERASE SIGMA FACTOR FECI-RELATED"/>
    <property type="match status" value="1"/>
</dbReference>
<dbReference type="Proteomes" id="UP000274358">
    <property type="component" value="Unassembled WGS sequence"/>
</dbReference>
<proteinExistence type="inferred from homology"/>
<comment type="similarity">
    <text evidence="1">Belongs to the sigma-70 factor family. ECF subfamily.</text>
</comment>
<evidence type="ECO:0000313" key="7">
    <source>
        <dbReference type="EMBL" id="RUL75248.1"/>
    </source>
</evidence>
<sequence length="213" mass="23690">MPPCFAPQSTHSGWGVGAKAGMKNKQESAPIGGPGMPVLGARDNAHHFETFLRGQFRGLVQFLRARTANEQDAEDAAQESMTKLLRYRESEPPSAWKQLLYRIAVNVAHDQYRVALSHHNKDHVGLDGLEIATGEHTPEQRALYDQQVARLSKAILELPPKCQRVYLLKRAQGMSHADIAKRCDISVKMVEKHLATALAQLRRKVGDSSSETF</sequence>
<keyword evidence="2" id="KW-0805">Transcription regulation</keyword>
<dbReference type="InterPro" id="IPR036388">
    <property type="entry name" value="WH-like_DNA-bd_sf"/>
</dbReference>
<dbReference type="SUPFAM" id="SSF88946">
    <property type="entry name" value="Sigma2 domain of RNA polymerase sigma factors"/>
    <property type="match status" value="1"/>
</dbReference>
<dbReference type="AlphaFoldDB" id="A0A3S0Q4I7"/>
<gene>
    <name evidence="7" type="ORF">EKH80_10960</name>
</gene>
<name>A0A3S0Q4I7_9GAMM</name>
<feature type="domain" description="RNA polymerase sigma factor 70 region 4 type 2" evidence="6">
    <location>
        <begin position="150"/>
        <end position="201"/>
    </location>
</feature>
<dbReference type="GO" id="GO:0016987">
    <property type="term" value="F:sigma factor activity"/>
    <property type="evidence" value="ECO:0007669"/>
    <property type="project" value="UniProtKB-KW"/>
</dbReference>
<dbReference type="InterPro" id="IPR014284">
    <property type="entry name" value="RNA_pol_sigma-70_dom"/>
</dbReference>
<dbReference type="Pfam" id="PF08281">
    <property type="entry name" value="Sigma70_r4_2"/>
    <property type="match status" value="1"/>
</dbReference>
<dbReference type="CDD" id="cd06171">
    <property type="entry name" value="Sigma70_r4"/>
    <property type="match status" value="1"/>
</dbReference>
<keyword evidence="8" id="KW-1185">Reference proteome</keyword>
<dbReference type="Pfam" id="PF04542">
    <property type="entry name" value="Sigma70_r2"/>
    <property type="match status" value="1"/>
</dbReference>
<dbReference type="PANTHER" id="PTHR43133">
    <property type="entry name" value="RNA POLYMERASE ECF-TYPE SIGMA FACTO"/>
    <property type="match status" value="1"/>
</dbReference>
<evidence type="ECO:0000256" key="4">
    <source>
        <dbReference type="ARBA" id="ARBA00023163"/>
    </source>
</evidence>
<dbReference type="GO" id="GO:0006352">
    <property type="term" value="P:DNA-templated transcription initiation"/>
    <property type="evidence" value="ECO:0007669"/>
    <property type="project" value="InterPro"/>
</dbReference>
<keyword evidence="3" id="KW-0731">Sigma factor</keyword>
<organism evidence="7 8">
    <name type="scientific">Dyella choica</name>
    <dbReference type="NCBI Taxonomy" id="1927959"/>
    <lineage>
        <taxon>Bacteria</taxon>
        <taxon>Pseudomonadati</taxon>
        <taxon>Pseudomonadota</taxon>
        <taxon>Gammaproteobacteria</taxon>
        <taxon>Lysobacterales</taxon>
        <taxon>Rhodanobacteraceae</taxon>
        <taxon>Dyella</taxon>
    </lineage>
</organism>
<evidence type="ECO:0000256" key="2">
    <source>
        <dbReference type="ARBA" id="ARBA00023015"/>
    </source>
</evidence>
<dbReference type="SUPFAM" id="SSF88659">
    <property type="entry name" value="Sigma3 and sigma4 domains of RNA polymerase sigma factors"/>
    <property type="match status" value="1"/>
</dbReference>
<dbReference type="InterPro" id="IPR013324">
    <property type="entry name" value="RNA_pol_sigma_r3/r4-like"/>
</dbReference>
<feature type="domain" description="RNA polymerase sigma-70 region 2" evidence="5">
    <location>
        <begin position="59"/>
        <end position="113"/>
    </location>
</feature>
<accession>A0A3S0Q4I7</accession>
<evidence type="ECO:0000259" key="6">
    <source>
        <dbReference type="Pfam" id="PF08281"/>
    </source>
</evidence>
<dbReference type="Gene3D" id="1.10.10.10">
    <property type="entry name" value="Winged helix-like DNA-binding domain superfamily/Winged helix DNA-binding domain"/>
    <property type="match status" value="1"/>
</dbReference>
<comment type="caution">
    <text evidence="7">The sequence shown here is derived from an EMBL/GenBank/DDBJ whole genome shotgun (WGS) entry which is preliminary data.</text>
</comment>
<dbReference type="Gene3D" id="1.10.1740.10">
    <property type="match status" value="1"/>
</dbReference>
<reference evidence="7 8" key="1">
    <citation type="submission" date="2018-12" db="EMBL/GenBank/DDBJ databases">
        <title>Dyella dinghuensis sp. nov. DHOA06 and Dyella choica sp. nov. 4M-K27, isolated from forest soil.</title>
        <authorList>
            <person name="Qiu L.-H."/>
            <person name="Gao Z.-H."/>
        </authorList>
    </citation>
    <scope>NUCLEOTIDE SEQUENCE [LARGE SCALE GENOMIC DNA]</scope>
    <source>
        <strain evidence="7 8">4M-K27</strain>
    </source>
</reference>
<evidence type="ECO:0000313" key="8">
    <source>
        <dbReference type="Proteomes" id="UP000274358"/>
    </source>
</evidence>
<dbReference type="InterPro" id="IPR039425">
    <property type="entry name" value="RNA_pol_sigma-70-like"/>
</dbReference>
<dbReference type="GO" id="GO:0003677">
    <property type="term" value="F:DNA binding"/>
    <property type="evidence" value="ECO:0007669"/>
    <property type="project" value="InterPro"/>
</dbReference>
<evidence type="ECO:0000256" key="1">
    <source>
        <dbReference type="ARBA" id="ARBA00010641"/>
    </source>
</evidence>